<evidence type="ECO:0000313" key="2">
    <source>
        <dbReference type="EMBL" id="KAF4619574.1"/>
    </source>
</evidence>
<evidence type="ECO:0000256" key="1">
    <source>
        <dbReference type="SAM" id="MobiDB-lite"/>
    </source>
</evidence>
<feature type="region of interest" description="Disordered" evidence="1">
    <location>
        <begin position="129"/>
        <end position="149"/>
    </location>
</feature>
<dbReference type="AlphaFoldDB" id="A0A8H4VTM8"/>
<evidence type="ECO:0000313" key="3">
    <source>
        <dbReference type="Proteomes" id="UP000521872"/>
    </source>
</evidence>
<protein>
    <submittedName>
        <fullName evidence="2">Uncharacterized protein</fullName>
    </submittedName>
</protein>
<accession>A0A8H4VTM8</accession>
<reference evidence="2 3" key="1">
    <citation type="submission" date="2019-12" db="EMBL/GenBank/DDBJ databases">
        <authorList>
            <person name="Floudas D."/>
            <person name="Bentzer J."/>
            <person name="Ahren D."/>
            <person name="Johansson T."/>
            <person name="Persson P."/>
            <person name="Tunlid A."/>
        </authorList>
    </citation>
    <scope>NUCLEOTIDE SEQUENCE [LARGE SCALE GENOMIC DNA]</scope>
    <source>
        <strain evidence="2 3">CBS 102.39</strain>
    </source>
</reference>
<feature type="compositionally biased region" description="Basic residues" evidence="1">
    <location>
        <begin position="140"/>
        <end position="149"/>
    </location>
</feature>
<name>A0A8H4VTM8_9AGAR</name>
<organism evidence="2 3">
    <name type="scientific">Agrocybe pediades</name>
    <dbReference type="NCBI Taxonomy" id="84607"/>
    <lineage>
        <taxon>Eukaryota</taxon>
        <taxon>Fungi</taxon>
        <taxon>Dikarya</taxon>
        <taxon>Basidiomycota</taxon>
        <taxon>Agaricomycotina</taxon>
        <taxon>Agaricomycetes</taxon>
        <taxon>Agaricomycetidae</taxon>
        <taxon>Agaricales</taxon>
        <taxon>Agaricineae</taxon>
        <taxon>Strophariaceae</taxon>
        <taxon>Agrocybe</taxon>
    </lineage>
</organism>
<sequence length="149" mass="16779">MPPRIPRTYHIQVKTHKLTIMLSSLPPSTKIAEMKSETLSALKSDVAVDALDVLAMEPPPDLKVETEDDFELCRAKRERGKPTGEYEILDPTKTIKECNLTGWEAIFLQPKDEDGNLLAITYTLPSLYDEEYEQPPPVNKGKRKAPADD</sequence>
<gene>
    <name evidence="2" type="ORF">D9613_004795</name>
</gene>
<proteinExistence type="predicted"/>
<dbReference type="Proteomes" id="UP000521872">
    <property type="component" value="Unassembled WGS sequence"/>
</dbReference>
<comment type="caution">
    <text evidence="2">The sequence shown here is derived from an EMBL/GenBank/DDBJ whole genome shotgun (WGS) entry which is preliminary data.</text>
</comment>
<dbReference type="EMBL" id="JAACJL010000016">
    <property type="protein sequence ID" value="KAF4619574.1"/>
    <property type="molecule type" value="Genomic_DNA"/>
</dbReference>
<keyword evidence="3" id="KW-1185">Reference proteome</keyword>